<evidence type="ECO:0000256" key="1">
    <source>
        <dbReference type="SAM" id="MobiDB-lite"/>
    </source>
</evidence>
<feature type="transmembrane region" description="Helical" evidence="2">
    <location>
        <begin position="298"/>
        <end position="322"/>
    </location>
</feature>
<comment type="caution">
    <text evidence="3">The sequence shown here is derived from an EMBL/GenBank/DDBJ whole genome shotgun (WGS) entry which is preliminary data.</text>
</comment>
<dbReference type="RefSeq" id="WP_189064811.1">
    <property type="nucleotide sequence ID" value="NZ_BMQM01000011.1"/>
</dbReference>
<feature type="transmembrane region" description="Helical" evidence="2">
    <location>
        <begin position="175"/>
        <end position="196"/>
    </location>
</feature>
<proteinExistence type="predicted"/>
<evidence type="ECO:0000313" key="3">
    <source>
        <dbReference type="EMBL" id="GGR58015.1"/>
    </source>
</evidence>
<feature type="transmembrane region" description="Helical" evidence="2">
    <location>
        <begin position="379"/>
        <end position="397"/>
    </location>
</feature>
<feature type="transmembrane region" description="Helical" evidence="2">
    <location>
        <begin position="456"/>
        <end position="478"/>
    </location>
</feature>
<protein>
    <recommendedName>
        <fullName evidence="5">Membrane protein 6-pyruvoyl-tetrahydropterin synthase-related domain-containing protein</fullName>
    </recommendedName>
</protein>
<organism evidence="3 4">
    <name type="scientific">Deinococcus seoulensis</name>
    <dbReference type="NCBI Taxonomy" id="1837379"/>
    <lineage>
        <taxon>Bacteria</taxon>
        <taxon>Thermotogati</taxon>
        <taxon>Deinococcota</taxon>
        <taxon>Deinococci</taxon>
        <taxon>Deinococcales</taxon>
        <taxon>Deinococcaceae</taxon>
        <taxon>Deinococcus</taxon>
    </lineage>
</organism>
<keyword evidence="2" id="KW-0472">Membrane</keyword>
<dbReference type="Proteomes" id="UP000634308">
    <property type="component" value="Unassembled WGS sequence"/>
</dbReference>
<feature type="transmembrane region" description="Helical" evidence="2">
    <location>
        <begin position="349"/>
        <end position="367"/>
    </location>
</feature>
<feature type="region of interest" description="Disordered" evidence="1">
    <location>
        <begin position="32"/>
        <end position="66"/>
    </location>
</feature>
<evidence type="ECO:0000256" key="2">
    <source>
        <dbReference type="SAM" id="Phobius"/>
    </source>
</evidence>
<feature type="transmembrane region" description="Helical" evidence="2">
    <location>
        <begin position="417"/>
        <end position="436"/>
    </location>
</feature>
<feature type="transmembrane region" description="Helical" evidence="2">
    <location>
        <begin position="255"/>
        <end position="271"/>
    </location>
</feature>
<keyword evidence="4" id="KW-1185">Reference proteome</keyword>
<evidence type="ECO:0008006" key="5">
    <source>
        <dbReference type="Google" id="ProtNLM"/>
    </source>
</evidence>
<feature type="transmembrane region" description="Helical" evidence="2">
    <location>
        <begin position="75"/>
        <end position="93"/>
    </location>
</feature>
<evidence type="ECO:0000313" key="4">
    <source>
        <dbReference type="Proteomes" id="UP000634308"/>
    </source>
</evidence>
<name>A0ABQ2RTI7_9DEIO</name>
<keyword evidence="2" id="KW-1133">Transmembrane helix</keyword>
<keyword evidence="2" id="KW-0812">Transmembrane</keyword>
<dbReference type="EMBL" id="BMQM01000011">
    <property type="protein sequence ID" value="GGR58015.1"/>
    <property type="molecule type" value="Genomic_DNA"/>
</dbReference>
<reference evidence="4" key="1">
    <citation type="journal article" date="2019" name="Int. J. Syst. Evol. Microbiol.">
        <title>The Global Catalogue of Microorganisms (GCM) 10K type strain sequencing project: providing services to taxonomists for standard genome sequencing and annotation.</title>
        <authorList>
            <consortium name="The Broad Institute Genomics Platform"/>
            <consortium name="The Broad Institute Genome Sequencing Center for Infectious Disease"/>
            <person name="Wu L."/>
            <person name="Ma J."/>
        </authorList>
    </citation>
    <scope>NUCLEOTIDE SEQUENCE [LARGE SCALE GENOMIC DNA]</scope>
    <source>
        <strain evidence="4">JCM 31404</strain>
    </source>
</reference>
<sequence>MPARAGAGPVSLLARYAALRAGVIRRLPRRAQDALNRRPPRAPRPADELPVQRPSHVIPGATLPPDEDERAGRRLLVFALLIVVVLHGGQLISSSFTRTYDALIHLYFGAHYAKSFFDPWESGWYTGFSLTSYPPLSHYLIALFSHVFGLMGAFMATQFLALVGLTVGMYRFGKVFVTARAAGYGAVVLMLSSAIAETVHVFGQLPTTLSLGLLLNAIPFAARYVQTGKRELLLKGAMFTAATTAAHHVTTLFGSVFFIAPVLLAIVLEGASRPRDSEPRGGGLAHLTRRVYRVLPRVYRAALYGVSAITALVMVVLPYWLWSRSDPITQVSIPHGSRGNFLVRTDYGFMFWLVPWATLLPIYWDAARRGLYSHRGIPRWPMLASILLLSFLGTGGTTPYPKKLLGGAFDILTLDRFTFWAVMLMMPFAGLVVESWRHGAWRVFVQARFGARVHHLLGLLFVTLAVTLTCAISALTYYRKFQPPFIDVRPLVKFLESDGHDRWRYMVLGFGDQMAWLSANTHATTPDGNYHSARRLPELTATPVERLEGAKYTGVPGLSSLTQFLTTPARYNLRYMLSNDAFYDPALHALGWSRLGTLEGGIMVWEHPGIPPVQPRLPRRELPAWQRLMWALLPSGAAAGALLTLLVRTPATLLGRSFWPWVRLLAEDSRDPPPGESGRWWDSWVRRLPFRAWRAARLKTPRLSLRRRLVNSVLLAGALLGAAAFTADRLRPRDTAQGAVLKYWDAVDFKRFGDAYAMIDPQNGLNEERWRLDLSVVGGLRTGYAKLDSLKVRSVTYSGPRDRVGTTASADVDLVWFTAFGNLSESITQELRLTPRGWRIMAEPQLGIRPPRRFQPLPTLNLSAPPPGDQPTEVRVLNSRLVSFRREPGGPRTVAVVGEAQNVGASPAAVEITGAVQDHTGSEMARNTAAHRALHWLLPGERTPFVVTFDGPGMTVTPGAVRAYSVRADGWVTSRGLDRSLNIWRRGDEVRIENHGAGEATITNVLEALQDAAGTAWVTQTYLMEAVPPMQSRAAPLVTALPLDYRVLQPAPLARAGTPRLTGTVLYADAFRREEP</sequence>
<gene>
    <name evidence="3" type="ORF">GCM10008959_19670</name>
</gene>
<accession>A0ABQ2RTI7</accession>
<feature type="transmembrane region" description="Helical" evidence="2">
    <location>
        <begin position="139"/>
        <end position="163"/>
    </location>
</feature>